<dbReference type="InterPro" id="IPR000073">
    <property type="entry name" value="AB_hydrolase_1"/>
</dbReference>
<dbReference type="AlphaFoldDB" id="A0A1I7HC64"/>
<name>A0A1I7HC64_9STRE</name>
<dbReference type="RefSeq" id="WP_177178924.1">
    <property type="nucleotide sequence ID" value="NZ_FOLZ01000001.1"/>
</dbReference>
<dbReference type="PANTHER" id="PTHR11614">
    <property type="entry name" value="PHOSPHOLIPASE-RELATED"/>
    <property type="match status" value="1"/>
</dbReference>
<dbReference type="Proteomes" id="UP000183629">
    <property type="component" value="Unassembled WGS sequence"/>
</dbReference>
<evidence type="ECO:0000259" key="1">
    <source>
        <dbReference type="Pfam" id="PF00561"/>
    </source>
</evidence>
<evidence type="ECO:0000313" key="3">
    <source>
        <dbReference type="Proteomes" id="UP000183629"/>
    </source>
</evidence>
<dbReference type="EMBL" id="FPBN01000003">
    <property type="protein sequence ID" value="SFU58303.1"/>
    <property type="molecule type" value="Genomic_DNA"/>
</dbReference>
<dbReference type="InterPro" id="IPR029058">
    <property type="entry name" value="AB_hydrolase_fold"/>
</dbReference>
<dbReference type="Gene3D" id="3.40.50.1820">
    <property type="entry name" value="alpha/beta hydrolase"/>
    <property type="match status" value="1"/>
</dbReference>
<reference evidence="3" key="1">
    <citation type="submission" date="2016-10" db="EMBL/GenBank/DDBJ databases">
        <authorList>
            <person name="Varghese N."/>
            <person name="Submissions S."/>
        </authorList>
    </citation>
    <scope>NUCLEOTIDE SEQUENCE [LARGE SCALE GENOMIC DNA]</scope>
    <source>
        <strain evidence="3">LMG 15572</strain>
    </source>
</reference>
<gene>
    <name evidence="2" type="ORF">SAMN05660328_10321</name>
</gene>
<dbReference type="Pfam" id="PF00561">
    <property type="entry name" value="Abhydrolase_1"/>
    <property type="match status" value="1"/>
</dbReference>
<sequence length="349" mass="39797">MIGVIIVSLIVIVIILSLRGGKLPRSGYPNGISERKNLEIDNGVLGLVLLSDDINNPVLLVCGGGPGIPQYLLEAIYASPLKELFTVCYWDYRGTGASFDATIKPADMTTERYLKDLLAVTDYLSQRFSQDKIYIMGHSFGTYLALKAAQAYPDKYKCYIAMSQICNQNLSEYLAFDDMLQQYKSIGNKRMLDKLEKYDIRQSSEDYNDYFFSGLRDKAMHDLGVGTTRTMHSVITGIFFPSLSCRAYTRRERINIWRGKALSAVFPVTQDAVNFNAFDSDWQLKIPIYFFIGRYDYTCYASLQQEFYESIEAPQKGMYIFENSAHSPIYEEHERGKEVLREIISCVTI</sequence>
<evidence type="ECO:0000313" key="2">
    <source>
        <dbReference type="EMBL" id="SFU58303.1"/>
    </source>
</evidence>
<dbReference type="SUPFAM" id="SSF53474">
    <property type="entry name" value="alpha/beta-Hydrolases"/>
    <property type="match status" value="1"/>
</dbReference>
<keyword evidence="3" id="KW-1185">Reference proteome</keyword>
<dbReference type="InterPro" id="IPR051044">
    <property type="entry name" value="MAG_DAG_Lipase"/>
</dbReference>
<protein>
    <submittedName>
        <fullName evidence="2">Pimeloyl-ACP methyl ester carboxylesterase</fullName>
    </submittedName>
</protein>
<proteinExistence type="predicted"/>
<accession>A0A1I7HC64</accession>
<feature type="domain" description="AB hydrolase-1" evidence="1">
    <location>
        <begin position="57"/>
        <end position="331"/>
    </location>
</feature>
<organism evidence="2 3">
    <name type="scientific">Streptococcus gallolyticus</name>
    <dbReference type="NCBI Taxonomy" id="315405"/>
    <lineage>
        <taxon>Bacteria</taxon>
        <taxon>Bacillati</taxon>
        <taxon>Bacillota</taxon>
        <taxon>Bacilli</taxon>
        <taxon>Lactobacillales</taxon>
        <taxon>Streptococcaceae</taxon>
        <taxon>Streptococcus</taxon>
    </lineage>
</organism>